<feature type="compositionally biased region" description="Basic and acidic residues" evidence="1">
    <location>
        <begin position="161"/>
        <end position="173"/>
    </location>
</feature>
<feature type="region of interest" description="Disordered" evidence="1">
    <location>
        <begin position="278"/>
        <end position="332"/>
    </location>
</feature>
<sequence length="404" mass="45392">MQIQSTNMIPDDNLSGIIPGLQYAPKICVDYLSHEWTQEDDIWTSWKVMSKQKKELSNGMRLENASWRTWAKQKYNLKTVNPKKLNWLKDSDVTWLYGPLHTAWTSNSETSPKLQTTEDKLNLLASTTSTKSCLKKKSISEILRPKGRYGPLVSSNSDTQLYRRDKEKDRDNDSDASDCETASTCSSISGPTTPTTGPTKLPVERINRKIQFNDRVEQCIAVESDDDVDELNDSDSSSDDGILMKNSPPKKKNRDLSTICKLAPTKLKEDRIHNNEYSSLYSSSRRRANSSNSSSSSSTVPSTSTSSTSTTTTTTTSTSTSTTSSSSQDQSWMYDDDDDLDIDLIDFDIPTYHHAEAIIPPPNNFNEDDEEDKDDIVDKAVNIANGVREIMHWCSDMVLKGRIF</sequence>
<feature type="domain" description="Nitrogen regulatory protein areA GATA-like" evidence="2">
    <location>
        <begin position="45"/>
        <end position="72"/>
    </location>
</feature>
<keyword evidence="4" id="KW-1185">Reference proteome</keyword>
<proteinExistence type="predicted"/>
<dbReference type="AlphaFoldDB" id="A0A015MX47"/>
<dbReference type="GO" id="GO:0005773">
    <property type="term" value="C:vacuole"/>
    <property type="evidence" value="ECO:0007669"/>
    <property type="project" value="GOC"/>
</dbReference>
<feature type="compositionally biased region" description="Polar residues" evidence="1">
    <location>
        <begin position="180"/>
        <end position="189"/>
    </location>
</feature>
<reference evidence="3 4" key="1">
    <citation type="submission" date="2014-02" db="EMBL/GenBank/DDBJ databases">
        <title>Single nucleus genome sequencing reveals high similarity among nuclei of an endomycorrhizal fungus.</title>
        <authorList>
            <person name="Lin K."/>
            <person name="Geurts R."/>
            <person name="Zhang Z."/>
            <person name="Limpens E."/>
            <person name="Saunders D.G."/>
            <person name="Mu D."/>
            <person name="Pang E."/>
            <person name="Cao H."/>
            <person name="Cha H."/>
            <person name="Lin T."/>
            <person name="Zhou Q."/>
            <person name="Shang Y."/>
            <person name="Li Y."/>
            <person name="Ivanov S."/>
            <person name="Sharma T."/>
            <person name="Velzen R.V."/>
            <person name="Ruijter N.D."/>
            <person name="Aanen D.K."/>
            <person name="Win J."/>
            <person name="Kamoun S."/>
            <person name="Bisseling T."/>
            <person name="Huang S."/>
        </authorList>
    </citation>
    <scope>NUCLEOTIDE SEQUENCE [LARGE SCALE GENOMIC DNA]</scope>
    <source>
        <strain evidence="4">DAOM197198w</strain>
    </source>
</reference>
<dbReference type="InterPro" id="IPR013860">
    <property type="entry name" value="AreA_GATA"/>
</dbReference>
<accession>A0A015MX47</accession>
<dbReference type="HOGENOM" id="CLU_694727_0_0_1"/>
<feature type="compositionally biased region" description="Acidic residues" evidence="1">
    <location>
        <begin position="223"/>
        <end position="238"/>
    </location>
</feature>
<dbReference type="InterPro" id="IPR052292">
    <property type="entry name" value="Glucose_repression_reg"/>
</dbReference>
<dbReference type="OMA" id="QCIAVES"/>
<organism evidence="3 4">
    <name type="scientific">Rhizophagus irregularis (strain DAOM 197198w)</name>
    <name type="common">Glomus intraradices</name>
    <dbReference type="NCBI Taxonomy" id="1432141"/>
    <lineage>
        <taxon>Eukaryota</taxon>
        <taxon>Fungi</taxon>
        <taxon>Fungi incertae sedis</taxon>
        <taxon>Mucoromycota</taxon>
        <taxon>Glomeromycotina</taxon>
        <taxon>Glomeromycetes</taxon>
        <taxon>Glomerales</taxon>
        <taxon>Glomeraceae</taxon>
        <taxon>Rhizophagus</taxon>
    </lineage>
</organism>
<feature type="region of interest" description="Disordered" evidence="1">
    <location>
        <begin position="147"/>
        <end position="201"/>
    </location>
</feature>
<dbReference type="GO" id="GO:0007039">
    <property type="term" value="P:protein catabolic process in the vacuole"/>
    <property type="evidence" value="ECO:0007669"/>
    <property type="project" value="TreeGrafter"/>
</dbReference>
<evidence type="ECO:0000259" key="2">
    <source>
        <dbReference type="Pfam" id="PF08550"/>
    </source>
</evidence>
<evidence type="ECO:0000256" key="1">
    <source>
        <dbReference type="SAM" id="MobiDB-lite"/>
    </source>
</evidence>
<evidence type="ECO:0000313" key="3">
    <source>
        <dbReference type="EMBL" id="EXX71373.1"/>
    </source>
</evidence>
<comment type="caution">
    <text evidence="3">The sequence shown here is derived from an EMBL/GenBank/DDBJ whole genome shotgun (WGS) entry which is preliminary data.</text>
</comment>
<name>A0A015MX47_RHIIW</name>
<dbReference type="EMBL" id="JEMT01016138">
    <property type="protein sequence ID" value="EXX71373.1"/>
    <property type="molecule type" value="Genomic_DNA"/>
</dbReference>
<dbReference type="PANTHER" id="PTHR28051:SF1">
    <property type="entry name" value="PROTEIN MTL1-RELATED"/>
    <property type="match status" value="1"/>
</dbReference>
<dbReference type="Proteomes" id="UP000022910">
    <property type="component" value="Unassembled WGS sequence"/>
</dbReference>
<dbReference type="OrthoDB" id="5563539at2759"/>
<dbReference type="STRING" id="1432141.A0A015MX47"/>
<protein>
    <submittedName>
        <fullName evidence="3">Reg1p</fullName>
    </submittedName>
</protein>
<evidence type="ECO:0000313" key="4">
    <source>
        <dbReference type="Proteomes" id="UP000022910"/>
    </source>
</evidence>
<dbReference type="PANTHER" id="PTHR28051">
    <property type="entry name" value="PROTEIN MTL1-RELATED"/>
    <property type="match status" value="1"/>
</dbReference>
<feature type="compositionally biased region" description="Low complexity" evidence="1">
    <location>
        <begin position="190"/>
        <end position="199"/>
    </location>
</feature>
<dbReference type="GO" id="GO:0042149">
    <property type="term" value="P:cellular response to glucose starvation"/>
    <property type="evidence" value="ECO:0007669"/>
    <property type="project" value="TreeGrafter"/>
</dbReference>
<feature type="region of interest" description="Disordered" evidence="1">
    <location>
        <begin position="221"/>
        <end position="257"/>
    </location>
</feature>
<feature type="compositionally biased region" description="Low complexity" evidence="1">
    <location>
        <begin position="278"/>
        <end position="327"/>
    </location>
</feature>
<gene>
    <name evidence="3" type="ORF">RirG_079150</name>
</gene>
<dbReference type="Pfam" id="PF08550">
    <property type="entry name" value="GATA_AreA"/>
    <property type="match status" value="1"/>
</dbReference>